<name>A0A2V4TNY6_9BURK</name>
<dbReference type="PANTHER" id="PTHR43436">
    <property type="entry name" value="ARAC-FAMILY TRANSCRIPTIONAL REGULATOR"/>
    <property type="match status" value="1"/>
</dbReference>
<protein>
    <submittedName>
        <fullName evidence="4">AraC-like DNA-binding protein</fullName>
    </submittedName>
</protein>
<evidence type="ECO:0000259" key="3">
    <source>
        <dbReference type="PROSITE" id="PS01124"/>
    </source>
</evidence>
<dbReference type="OrthoDB" id="34150at2"/>
<evidence type="ECO:0000313" key="5">
    <source>
        <dbReference type="Proteomes" id="UP000247772"/>
    </source>
</evidence>
<dbReference type="Proteomes" id="UP000247772">
    <property type="component" value="Unassembled WGS sequence"/>
</dbReference>
<dbReference type="PANTHER" id="PTHR43436:SF1">
    <property type="entry name" value="TRANSCRIPTIONAL REGULATORY PROTEIN"/>
    <property type="match status" value="1"/>
</dbReference>
<dbReference type="EMBL" id="QJSQ01000022">
    <property type="protein sequence ID" value="PYE18387.1"/>
    <property type="molecule type" value="Genomic_DNA"/>
</dbReference>
<organism evidence="4 5">
    <name type="scientific">Paraburkholderia silvatlantica</name>
    <dbReference type="NCBI Taxonomy" id="321895"/>
    <lineage>
        <taxon>Bacteria</taxon>
        <taxon>Pseudomonadati</taxon>
        <taxon>Pseudomonadota</taxon>
        <taxon>Betaproteobacteria</taxon>
        <taxon>Burkholderiales</taxon>
        <taxon>Burkholderiaceae</taxon>
        <taxon>Paraburkholderia</taxon>
    </lineage>
</organism>
<dbReference type="Pfam" id="PF12833">
    <property type="entry name" value="HTH_18"/>
    <property type="match status" value="1"/>
</dbReference>
<dbReference type="GO" id="GO:0043565">
    <property type="term" value="F:sequence-specific DNA binding"/>
    <property type="evidence" value="ECO:0007669"/>
    <property type="project" value="InterPro"/>
</dbReference>
<keyword evidence="4" id="KW-0238">DNA-binding</keyword>
<dbReference type="SMART" id="SM00342">
    <property type="entry name" value="HTH_ARAC"/>
    <property type="match status" value="1"/>
</dbReference>
<comment type="caution">
    <text evidence="4">The sequence shown here is derived from an EMBL/GenBank/DDBJ whole genome shotgun (WGS) entry which is preliminary data.</text>
</comment>
<keyword evidence="2" id="KW-0804">Transcription</keyword>
<reference evidence="4 5" key="1">
    <citation type="submission" date="2018-06" db="EMBL/GenBank/DDBJ databases">
        <title>Genomic Encyclopedia of Type Strains, Phase IV (KMG-V): Genome sequencing to study the core and pangenomes of soil and plant-associated prokaryotes.</title>
        <authorList>
            <person name="Whitman W."/>
        </authorList>
    </citation>
    <scope>NUCLEOTIDE SEQUENCE [LARGE SCALE GENOMIC DNA]</scope>
    <source>
        <strain evidence="4 5">SRCL-318</strain>
    </source>
</reference>
<accession>A0A2V4TNY6</accession>
<evidence type="ECO:0000256" key="1">
    <source>
        <dbReference type="ARBA" id="ARBA00023015"/>
    </source>
</evidence>
<dbReference type="SUPFAM" id="SSF46689">
    <property type="entry name" value="Homeodomain-like"/>
    <property type="match status" value="2"/>
</dbReference>
<evidence type="ECO:0000313" key="4">
    <source>
        <dbReference type="EMBL" id="PYE18387.1"/>
    </source>
</evidence>
<evidence type="ECO:0000256" key="2">
    <source>
        <dbReference type="ARBA" id="ARBA00023163"/>
    </source>
</evidence>
<dbReference type="Gene3D" id="1.10.10.60">
    <property type="entry name" value="Homeodomain-like"/>
    <property type="match status" value="1"/>
</dbReference>
<dbReference type="InterPro" id="IPR009594">
    <property type="entry name" value="Tscrpt_reg_HTH_AraC_N"/>
</dbReference>
<dbReference type="GO" id="GO:0003700">
    <property type="term" value="F:DNA-binding transcription factor activity"/>
    <property type="evidence" value="ECO:0007669"/>
    <property type="project" value="InterPro"/>
</dbReference>
<dbReference type="InterPro" id="IPR018060">
    <property type="entry name" value="HTH_AraC"/>
</dbReference>
<dbReference type="PROSITE" id="PS01124">
    <property type="entry name" value="HTH_ARAC_FAMILY_2"/>
    <property type="match status" value="1"/>
</dbReference>
<dbReference type="InterPro" id="IPR009057">
    <property type="entry name" value="Homeodomain-like_sf"/>
</dbReference>
<proteinExistence type="predicted"/>
<feature type="domain" description="HTH araC/xylS-type" evidence="3">
    <location>
        <begin position="143"/>
        <end position="241"/>
    </location>
</feature>
<gene>
    <name evidence="4" type="ORF">C7410_12289</name>
</gene>
<keyword evidence="1" id="KW-0805">Transcription regulation</keyword>
<dbReference type="Pfam" id="PF06719">
    <property type="entry name" value="AraC_N"/>
    <property type="match status" value="1"/>
</dbReference>
<dbReference type="AlphaFoldDB" id="A0A2V4TNY6"/>
<sequence length="253" mass="27903">MALLVQGAKRTEIGDTTFEFRAGQILVIPANLPVISQVTAASTSVPYLAMAVELEPALIAELLSGGSVTLSERDETSGPAPREADDALLDALNRLLALIDSPEDVDVLLPMLKREIGWRLLRGEQGWMTGLIGRMDVQSSQVGAVLRWMREHYAEPISVGDLAAMTGMSVSTFYRRFRAITAASPLQYQKQIRLLQARMLLLGGNTDAVTAAYQVGYQSQSQFSREYRRLFGVAPMRDVSRNRSLRTARFDIV</sequence>